<proteinExistence type="predicted"/>
<keyword evidence="4" id="KW-1185">Reference proteome</keyword>
<dbReference type="AlphaFoldDB" id="A0A4R0S0I6"/>
<evidence type="ECO:0000256" key="1">
    <source>
        <dbReference type="SAM" id="MobiDB-lite"/>
    </source>
</evidence>
<keyword evidence="2" id="KW-0812">Transmembrane</keyword>
<dbReference type="InterPro" id="IPR013945">
    <property type="entry name" value="Pkr1"/>
</dbReference>
<keyword evidence="2" id="KW-1133">Transmembrane helix</keyword>
<comment type="caution">
    <text evidence="3">The sequence shown here is derived from an EMBL/GenBank/DDBJ whole genome shotgun (WGS) entry which is preliminary data.</text>
</comment>
<accession>A0A4R0S0I6</accession>
<dbReference type="GO" id="GO:0005789">
    <property type="term" value="C:endoplasmic reticulum membrane"/>
    <property type="evidence" value="ECO:0007669"/>
    <property type="project" value="TreeGrafter"/>
</dbReference>
<evidence type="ECO:0008006" key="5">
    <source>
        <dbReference type="Google" id="ProtNLM"/>
    </source>
</evidence>
<feature type="region of interest" description="Disordered" evidence="1">
    <location>
        <begin position="1"/>
        <end position="26"/>
    </location>
</feature>
<dbReference type="Proteomes" id="UP000292702">
    <property type="component" value="Unassembled WGS sequence"/>
</dbReference>
<evidence type="ECO:0000313" key="3">
    <source>
        <dbReference type="EMBL" id="TCD70498.1"/>
    </source>
</evidence>
<dbReference type="PANTHER" id="PTHR28251:SF1">
    <property type="entry name" value="V-TYPE ATPASE ASSEMBLY FACTOR PKR1"/>
    <property type="match status" value="1"/>
</dbReference>
<keyword evidence="2" id="KW-0472">Membrane</keyword>
<dbReference type="GO" id="GO:0070072">
    <property type="term" value="P:vacuolar proton-transporting V-type ATPase complex assembly"/>
    <property type="evidence" value="ECO:0007669"/>
    <property type="project" value="InterPro"/>
</dbReference>
<evidence type="ECO:0000313" key="4">
    <source>
        <dbReference type="Proteomes" id="UP000292702"/>
    </source>
</evidence>
<protein>
    <recommendedName>
        <fullName evidence="5">SMK killer toxin resistance protein</fullName>
    </recommendedName>
</protein>
<name>A0A4R0S0I6_9APHY</name>
<evidence type="ECO:0000256" key="2">
    <source>
        <dbReference type="SAM" id="Phobius"/>
    </source>
</evidence>
<dbReference type="PANTHER" id="PTHR28251">
    <property type="entry name" value="V-TYPE ATPASE ASSEMBLY FACTOR PKR1"/>
    <property type="match status" value="1"/>
</dbReference>
<dbReference type="EMBL" id="RWJN01000020">
    <property type="protein sequence ID" value="TCD70498.1"/>
    <property type="molecule type" value="Genomic_DNA"/>
</dbReference>
<feature type="transmembrane region" description="Helical" evidence="2">
    <location>
        <begin position="43"/>
        <end position="61"/>
    </location>
</feature>
<reference evidence="3 4" key="1">
    <citation type="submission" date="2018-11" db="EMBL/GenBank/DDBJ databases">
        <title>Genome assembly of Steccherinum ochraceum LE-BIN_3174, the white-rot fungus of the Steccherinaceae family (The Residual Polyporoid clade, Polyporales, Basidiomycota).</title>
        <authorList>
            <person name="Fedorova T.V."/>
            <person name="Glazunova O.A."/>
            <person name="Landesman E.O."/>
            <person name="Moiseenko K.V."/>
            <person name="Psurtseva N.V."/>
            <person name="Savinova O.S."/>
            <person name="Shakhova N.V."/>
            <person name="Tyazhelova T.V."/>
            <person name="Vasina D.V."/>
        </authorList>
    </citation>
    <scope>NUCLEOTIDE SEQUENCE [LARGE SCALE GENOMIC DNA]</scope>
    <source>
        <strain evidence="3 4">LE-BIN_3174</strain>
    </source>
</reference>
<dbReference type="OrthoDB" id="9626941at2759"/>
<sequence length="109" mass="11994">MQVPQTHIDMEVKSPQPQPSPSEGDFLSNILTPGSSLHPTLQLILDGAFALLLFVLVGLAVMTRGNVHLLALIVIELCLWASVKWFVHELQKVQSAGTQSEDHAKEKKE</sequence>
<organism evidence="3 4">
    <name type="scientific">Steccherinum ochraceum</name>
    <dbReference type="NCBI Taxonomy" id="92696"/>
    <lineage>
        <taxon>Eukaryota</taxon>
        <taxon>Fungi</taxon>
        <taxon>Dikarya</taxon>
        <taxon>Basidiomycota</taxon>
        <taxon>Agaricomycotina</taxon>
        <taxon>Agaricomycetes</taxon>
        <taxon>Polyporales</taxon>
        <taxon>Steccherinaceae</taxon>
        <taxon>Steccherinum</taxon>
    </lineage>
</organism>
<feature type="transmembrane region" description="Helical" evidence="2">
    <location>
        <begin position="67"/>
        <end position="87"/>
    </location>
</feature>
<dbReference type="Pfam" id="PF08636">
    <property type="entry name" value="Pkr1"/>
    <property type="match status" value="1"/>
</dbReference>
<gene>
    <name evidence="3" type="ORF">EIP91_003259</name>
</gene>